<keyword evidence="3" id="KW-1185">Reference proteome</keyword>
<comment type="caution">
    <text evidence="2">The sequence shown here is derived from an EMBL/GenBank/DDBJ whole genome shotgun (WGS) entry which is preliminary data.</text>
</comment>
<dbReference type="AlphaFoldDB" id="A0AA88KXZ8"/>
<evidence type="ECO:0000313" key="2">
    <source>
        <dbReference type="EMBL" id="KAK2706214.1"/>
    </source>
</evidence>
<dbReference type="EMBL" id="JAVRJZ010000020">
    <property type="protein sequence ID" value="KAK2706214.1"/>
    <property type="molecule type" value="Genomic_DNA"/>
</dbReference>
<organism evidence="2 3">
    <name type="scientific">Artemia franciscana</name>
    <name type="common">Brine shrimp</name>
    <name type="synonym">Artemia sanfranciscana</name>
    <dbReference type="NCBI Taxonomy" id="6661"/>
    <lineage>
        <taxon>Eukaryota</taxon>
        <taxon>Metazoa</taxon>
        <taxon>Ecdysozoa</taxon>
        <taxon>Arthropoda</taxon>
        <taxon>Crustacea</taxon>
        <taxon>Branchiopoda</taxon>
        <taxon>Anostraca</taxon>
        <taxon>Artemiidae</taxon>
        <taxon>Artemia</taxon>
    </lineage>
</organism>
<accession>A0AA88KXZ8</accession>
<dbReference type="Proteomes" id="UP001187531">
    <property type="component" value="Unassembled WGS sequence"/>
</dbReference>
<feature type="compositionally biased region" description="Basic and acidic residues" evidence="1">
    <location>
        <begin position="53"/>
        <end position="63"/>
    </location>
</feature>
<gene>
    <name evidence="2" type="ORF">QYM36_016298</name>
</gene>
<name>A0AA88KXZ8_ARTSF</name>
<protein>
    <submittedName>
        <fullName evidence="2">Uncharacterized protein</fullName>
    </submittedName>
</protein>
<evidence type="ECO:0000313" key="3">
    <source>
        <dbReference type="Proteomes" id="UP001187531"/>
    </source>
</evidence>
<proteinExistence type="predicted"/>
<sequence length="80" mass="9130">MLPLIERRVLKQAKPTNDKYELSALVKRFESIDLVYGNFSDMSFGAAVVESRDKASPGEDRANSRVQFTNTGNYYRNPKK</sequence>
<feature type="region of interest" description="Disordered" evidence="1">
    <location>
        <begin position="53"/>
        <end position="80"/>
    </location>
</feature>
<evidence type="ECO:0000256" key="1">
    <source>
        <dbReference type="SAM" id="MobiDB-lite"/>
    </source>
</evidence>
<feature type="compositionally biased region" description="Polar residues" evidence="1">
    <location>
        <begin position="64"/>
        <end position="74"/>
    </location>
</feature>
<reference evidence="2" key="1">
    <citation type="submission" date="2023-07" db="EMBL/GenBank/DDBJ databases">
        <title>Chromosome-level genome assembly of Artemia franciscana.</title>
        <authorList>
            <person name="Jo E."/>
        </authorList>
    </citation>
    <scope>NUCLEOTIDE SEQUENCE</scope>
    <source>
        <tissue evidence="2">Whole body</tissue>
    </source>
</reference>